<sequence length="108" mass="11770">MGKLKYFTFTLIVIVVETGLAYLVSQMTGLYLLDAMFYLGIACCATFIYFSSSGGMVANKNEAMVAASILGSKSNYSMKRSPFSLRLNPLVFGSIVFFVLGFVLAALF</sequence>
<dbReference type="Proteomes" id="UP000481043">
    <property type="component" value="Unassembled WGS sequence"/>
</dbReference>
<dbReference type="EMBL" id="JAAIWM010000001">
    <property type="protein sequence ID" value="NEY71032.1"/>
    <property type="molecule type" value="Genomic_DNA"/>
</dbReference>
<comment type="caution">
    <text evidence="2">The sequence shown here is derived from an EMBL/GenBank/DDBJ whole genome shotgun (WGS) entry which is preliminary data.</text>
</comment>
<gene>
    <name evidence="2" type="ORF">G4D63_04665</name>
</gene>
<evidence type="ECO:0000313" key="2">
    <source>
        <dbReference type="EMBL" id="NEY71032.1"/>
    </source>
</evidence>
<name>A0A6M0Q467_9BACI</name>
<protein>
    <recommendedName>
        <fullName evidence="4">DUF3899 domain-containing protein</fullName>
    </recommendedName>
</protein>
<accession>A0A6M0Q467</accession>
<dbReference type="RefSeq" id="WP_163178152.1">
    <property type="nucleotide sequence ID" value="NZ_JAAIWM010000001.1"/>
</dbReference>
<reference evidence="2 3" key="1">
    <citation type="submission" date="2020-02" db="EMBL/GenBank/DDBJ databases">
        <title>Bacillus aquiflavi sp. nov., isolated from yellow water of strong flavor Chinese baijiu in Yibin region of China.</title>
        <authorList>
            <person name="Xie J."/>
        </authorList>
    </citation>
    <scope>NUCLEOTIDE SEQUENCE [LARGE SCALE GENOMIC DNA]</scope>
    <source>
        <strain evidence="2 3">SA4</strain>
    </source>
</reference>
<feature type="transmembrane region" description="Helical" evidence="1">
    <location>
        <begin position="31"/>
        <end position="50"/>
    </location>
</feature>
<feature type="transmembrane region" description="Helical" evidence="1">
    <location>
        <begin position="6"/>
        <end position="24"/>
    </location>
</feature>
<keyword evidence="1" id="KW-0472">Membrane</keyword>
<evidence type="ECO:0000313" key="3">
    <source>
        <dbReference type="Proteomes" id="UP000481043"/>
    </source>
</evidence>
<keyword evidence="1" id="KW-1133">Transmembrane helix</keyword>
<feature type="transmembrane region" description="Helical" evidence="1">
    <location>
        <begin position="87"/>
        <end position="107"/>
    </location>
</feature>
<organism evidence="2 3">
    <name type="scientific">Bacillus mesophilus</name>
    <dbReference type="NCBI Taxonomy" id="1808955"/>
    <lineage>
        <taxon>Bacteria</taxon>
        <taxon>Bacillati</taxon>
        <taxon>Bacillota</taxon>
        <taxon>Bacilli</taxon>
        <taxon>Bacillales</taxon>
        <taxon>Bacillaceae</taxon>
        <taxon>Bacillus</taxon>
    </lineage>
</organism>
<evidence type="ECO:0000256" key="1">
    <source>
        <dbReference type="SAM" id="Phobius"/>
    </source>
</evidence>
<proteinExistence type="predicted"/>
<keyword evidence="1" id="KW-0812">Transmembrane</keyword>
<dbReference type="AlphaFoldDB" id="A0A6M0Q467"/>
<keyword evidence="3" id="KW-1185">Reference proteome</keyword>
<evidence type="ECO:0008006" key="4">
    <source>
        <dbReference type="Google" id="ProtNLM"/>
    </source>
</evidence>